<dbReference type="AlphaFoldDB" id="A0A939RVE7"/>
<protein>
    <submittedName>
        <fullName evidence="4">DUF4129 domain-containing protein</fullName>
    </submittedName>
</protein>
<name>A0A939RVE7_9CELL</name>
<dbReference type="Pfam" id="PF13559">
    <property type="entry name" value="DUF4129"/>
    <property type="match status" value="1"/>
</dbReference>
<keyword evidence="2" id="KW-0812">Transmembrane</keyword>
<evidence type="ECO:0000256" key="2">
    <source>
        <dbReference type="SAM" id="Phobius"/>
    </source>
</evidence>
<keyword evidence="2" id="KW-1133">Transmembrane helix</keyword>
<reference evidence="4" key="1">
    <citation type="submission" date="2021-03" db="EMBL/GenBank/DDBJ databases">
        <title>Actinotalea soli sp. nov., isolated from soil.</title>
        <authorList>
            <person name="Ping W."/>
            <person name="Zhang J."/>
        </authorList>
    </citation>
    <scope>NUCLEOTIDE SEQUENCE</scope>
    <source>
        <strain evidence="4">BY-33</strain>
    </source>
</reference>
<gene>
    <name evidence="4" type="ORF">J4G33_04515</name>
</gene>
<feature type="transmembrane region" description="Helical" evidence="2">
    <location>
        <begin position="102"/>
        <end position="123"/>
    </location>
</feature>
<keyword evidence="2" id="KW-0472">Membrane</keyword>
<proteinExistence type="predicted"/>
<feature type="region of interest" description="Disordered" evidence="1">
    <location>
        <begin position="1"/>
        <end position="32"/>
    </location>
</feature>
<comment type="caution">
    <text evidence="4">The sequence shown here is derived from an EMBL/GenBank/DDBJ whole genome shotgun (WGS) entry which is preliminary data.</text>
</comment>
<dbReference type="Proteomes" id="UP000664209">
    <property type="component" value="Unassembled WGS sequence"/>
</dbReference>
<feature type="transmembrane region" description="Helical" evidence="2">
    <location>
        <begin position="35"/>
        <end position="55"/>
    </location>
</feature>
<evidence type="ECO:0000313" key="4">
    <source>
        <dbReference type="EMBL" id="MBO1751061.1"/>
    </source>
</evidence>
<evidence type="ECO:0000259" key="3">
    <source>
        <dbReference type="Pfam" id="PF13559"/>
    </source>
</evidence>
<dbReference type="InterPro" id="IPR025403">
    <property type="entry name" value="TgpA-like_C"/>
</dbReference>
<evidence type="ECO:0000313" key="5">
    <source>
        <dbReference type="Proteomes" id="UP000664209"/>
    </source>
</evidence>
<dbReference type="RefSeq" id="WP_208054753.1">
    <property type="nucleotide sequence ID" value="NZ_JAGEMK010000002.1"/>
</dbReference>
<organism evidence="4 5">
    <name type="scientific">Actinotalea soli</name>
    <dbReference type="NCBI Taxonomy" id="2819234"/>
    <lineage>
        <taxon>Bacteria</taxon>
        <taxon>Bacillati</taxon>
        <taxon>Actinomycetota</taxon>
        <taxon>Actinomycetes</taxon>
        <taxon>Micrococcales</taxon>
        <taxon>Cellulomonadaceae</taxon>
        <taxon>Actinotalea</taxon>
    </lineage>
</organism>
<sequence>MGRTTRAGTEGPRGPDPVGEPPPVRSRPDGPPPRGVAAVLLVGVAVVAGALAGPWELTFRSRGAPVEQPLPEAVQPPVPSPTADPFLRELERLDVEPWDLRWLAGVVLTLVFLGVAFLVLQWWRRRLPGRSEPGPPDPADVAALGVVAVGSDAEPDLPALRDGVAGAGARLRVLQNPGDAVIAAWVALEEAAARSGVPRAPSSTPTEFTVTVLDRTAVDPGATRALLALYLRARFGGQRLGPEDVAAATAAITTLGAGLEGDA</sequence>
<dbReference type="EMBL" id="JAGEMK010000002">
    <property type="protein sequence ID" value="MBO1751061.1"/>
    <property type="molecule type" value="Genomic_DNA"/>
</dbReference>
<accession>A0A939RVE7</accession>
<evidence type="ECO:0000256" key="1">
    <source>
        <dbReference type="SAM" id="MobiDB-lite"/>
    </source>
</evidence>
<feature type="compositionally biased region" description="Pro residues" evidence="1">
    <location>
        <begin position="14"/>
        <end position="32"/>
    </location>
</feature>
<feature type="domain" description="Protein-glutamine gamma-glutamyltransferase-like C-terminal" evidence="3">
    <location>
        <begin position="184"/>
        <end position="251"/>
    </location>
</feature>
<keyword evidence="5" id="KW-1185">Reference proteome</keyword>